<dbReference type="STRING" id="1330021.A0A367L0G6"/>
<evidence type="ECO:0000256" key="12">
    <source>
        <dbReference type="SAM" id="MobiDB-lite"/>
    </source>
</evidence>
<feature type="region of interest" description="Disordered" evidence="12">
    <location>
        <begin position="212"/>
        <end position="274"/>
    </location>
</feature>
<evidence type="ECO:0000256" key="3">
    <source>
        <dbReference type="ARBA" id="ARBA00020796"/>
    </source>
</evidence>
<evidence type="ECO:0000256" key="6">
    <source>
        <dbReference type="ARBA" id="ARBA00022792"/>
    </source>
</evidence>
<feature type="compositionally biased region" description="Low complexity" evidence="12">
    <location>
        <begin position="10"/>
        <end position="31"/>
    </location>
</feature>
<comment type="caution">
    <text evidence="13">The sequence shown here is derived from an EMBL/GenBank/DDBJ whole genome shotgun (WGS) entry which is preliminary data.</text>
</comment>
<evidence type="ECO:0000256" key="8">
    <source>
        <dbReference type="ARBA" id="ARBA00022989"/>
    </source>
</evidence>
<comment type="similarity">
    <text evidence="2">Belongs to the TIM54 family.</text>
</comment>
<keyword evidence="10" id="KW-0496">Mitochondrion</keyword>
<evidence type="ECO:0000256" key="5">
    <source>
        <dbReference type="ARBA" id="ARBA00022692"/>
    </source>
</evidence>
<evidence type="ECO:0000256" key="9">
    <source>
        <dbReference type="ARBA" id="ARBA00023010"/>
    </source>
</evidence>
<sequence>MATDAGGGPEPTTTTGGNPRPKPAAPARNPALKMLGLPRLPRKLPSRNWLIFWAVGGSLASAIVYDRREKKRATARWRHAVEPLSRQPLDSASQLPRKITVYLEAPPGDGLRAAQDHFIEYVKPVLAASGLDWEFVQGRQQGDVRAAVAAKVRRDRMPRENRGQDVVETDDGVVEAVRERMGVPRYEGIEGDVVIGRHTWKEYVRGLHEGWLGPLDPPPLPPPASPESSTTAQGTTSDDDDDNKKEEEATKEETKKKPPRPPQPPPHNTTDDYTSAVMPAYAPTEFPPSTALPFPHRLGIRHTFVRLGRFLNRRKLADDIGRQVAAVCWAQSGEWKDEQQTILEHEEKDWPKSVWEEKAKKDDINDDDGNNNNNNNRPTEKPTTKELIWASPMVVDARLADRMRRFHIRPEDDLRAASIVVPEEQVEGWIKGSLRGLCRWAMRSFESKPRGPDVGDADDGE</sequence>
<keyword evidence="6" id="KW-0999">Mitochondrion inner membrane</keyword>
<name>A0A367L0G6_9HYPO</name>
<feature type="region of interest" description="Disordered" evidence="12">
    <location>
        <begin position="1"/>
        <end position="31"/>
    </location>
</feature>
<accession>A0A367L0G6</accession>
<dbReference type="GO" id="GO:0005743">
    <property type="term" value="C:mitochondrial inner membrane"/>
    <property type="evidence" value="ECO:0007669"/>
    <property type="project" value="UniProtKB-SubCell"/>
</dbReference>
<evidence type="ECO:0000256" key="4">
    <source>
        <dbReference type="ARBA" id="ARBA00022448"/>
    </source>
</evidence>
<proteinExistence type="inferred from homology"/>
<feature type="compositionally biased region" description="Pro residues" evidence="12">
    <location>
        <begin position="215"/>
        <end position="225"/>
    </location>
</feature>
<keyword evidence="5" id="KW-0812">Transmembrane</keyword>
<keyword evidence="8" id="KW-1133">Transmembrane helix</keyword>
<dbReference type="OrthoDB" id="5598305at2759"/>
<evidence type="ECO:0000256" key="11">
    <source>
        <dbReference type="ARBA" id="ARBA00023136"/>
    </source>
</evidence>
<feature type="compositionally biased region" description="Basic and acidic residues" evidence="12">
    <location>
        <begin position="242"/>
        <end position="256"/>
    </location>
</feature>
<comment type="subcellular location">
    <subcellularLocation>
        <location evidence="1">Mitochondrion inner membrane</location>
        <topology evidence="1">Single-pass membrane protein</topology>
    </subcellularLocation>
</comment>
<organism evidence="13 14">
    <name type="scientific">Ophiocordyceps polyrhachis-furcata BCC 54312</name>
    <dbReference type="NCBI Taxonomy" id="1330021"/>
    <lineage>
        <taxon>Eukaryota</taxon>
        <taxon>Fungi</taxon>
        <taxon>Dikarya</taxon>
        <taxon>Ascomycota</taxon>
        <taxon>Pezizomycotina</taxon>
        <taxon>Sordariomycetes</taxon>
        <taxon>Hypocreomycetidae</taxon>
        <taxon>Hypocreales</taxon>
        <taxon>Ophiocordycipitaceae</taxon>
        <taxon>Ophiocordyceps</taxon>
    </lineage>
</organism>
<gene>
    <name evidence="13" type="ORF">L249_5787</name>
</gene>
<keyword evidence="4" id="KW-0813">Transport</keyword>
<keyword evidence="11" id="KW-0472">Membrane</keyword>
<dbReference type="InterPro" id="IPR021056">
    <property type="entry name" value="Mt_import_IM_translocase_Tim54"/>
</dbReference>
<keyword evidence="7" id="KW-0653">Protein transport</keyword>
<evidence type="ECO:0000256" key="10">
    <source>
        <dbReference type="ARBA" id="ARBA00023128"/>
    </source>
</evidence>
<dbReference type="EMBL" id="LKCN02000023">
    <property type="protein sequence ID" value="RCI07906.1"/>
    <property type="molecule type" value="Genomic_DNA"/>
</dbReference>
<protein>
    <recommendedName>
        <fullName evidence="3">Mitochondrial import inner membrane translocase subunit TIM54</fullName>
    </recommendedName>
</protein>
<dbReference type="Pfam" id="PF11711">
    <property type="entry name" value="Tim54"/>
    <property type="match status" value="1"/>
</dbReference>
<feature type="region of interest" description="Disordered" evidence="12">
    <location>
        <begin position="361"/>
        <end position="384"/>
    </location>
</feature>
<evidence type="ECO:0000313" key="13">
    <source>
        <dbReference type="EMBL" id="RCI07906.1"/>
    </source>
</evidence>
<reference evidence="13 14" key="1">
    <citation type="journal article" date="2015" name="BMC Genomics">
        <title>Insights from the genome of Ophiocordyceps polyrhachis-furcata to pathogenicity and host specificity in insect fungi.</title>
        <authorList>
            <person name="Wichadakul D."/>
            <person name="Kobmoo N."/>
            <person name="Ingsriswang S."/>
            <person name="Tangphatsornruang S."/>
            <person name="Chantasingh D."/>
            <person name="Luangsa-ard J.J."/>
            <person name="Eurwilaichitr L."/>
        </authorList>
    </citation>
    <scope>NUCLEOTIDE SEQUENCE [LARGE SCALE GENOMIC DNA]</scope>
    <source>
        <strain evidence="13 14">BCC 54312</strain>
    </source>
</reference>
<evidence type="ECO:0000313" key="14">
    <source>
        <dbReference type="Proteomes" id="UP000253664"/>
    </source>
</evidence>
<keyword evidence="14" id="KW-1185">Reference proteome</keyword>
<evidence type="ECO:0000256" key="2">
    <source>
        <dbReference type="ARBA" id="ARBA00006355"/>
    </source>
</evidence>
<evidence type="ECO:0000256" key="7">
    <source>
        <dbReference type="ARBA" id="ARBA00022927"/>
    </source>
</evidence>
<dbReference type="GO" id="GO:0015031">
    <property type="term" value="P:protein transport"/>
    <property type="evidence" value="ECO:0007669"/>
    <property type="project" value="UniProtKB-KW"/>
</dbReference>
<keyword evidence="9" id="KW-0811">Translocation</keyword>
<dbReference type="AlphaFoldDB" id="A0A367L0G6"/>
<dbReference type="Proteomes" id="UP000253664">
    <property type="component" value="Unassembled WGS sequence"/>
</dbReference>
<evidence type="ECO:0000256" key="1">
    <source>
        <dbReference type="ARBA" id="ARBA00004434"/>
    </source>
</evidence>